<dbReference type="Proteomes" id="UP000094527">
    <property type="component" value="Unassembled WGS sequence"/>
</dbReference>
<dbReference type="EMBL" id="LJIJ01000510">
    <property type="protein sequence ID" value="ODM96706.1"/>
    <property type="molecule type" value="Genomic_DNA"/>
</dbReference>
<gene>
    <name evidence="3" type="ORF">Ocin01_09979</name>
</gene>
<feature type="transmembrane region" description="Helical" evidence="1">
    <location>
        <begin position="29"/>
        <end position="51"/>
    </location>
</feature>
<evidence type="ECO:0000313" key="4">
    <source>
        <dbReference type="Proteomes" id="UP000094527"/>
    </source>
</evidence>
<feature type="signal peptide" evidence="2">
    <location>
        <begin position="1"/>
        <end position="18"/>
    </location>
</feature>
<feature type="chain" id="PRO_5008904577" evidence="2">
    <location>
        <begin position="19"/>
        <end position="156"/>
    </location>
</feature>
<reference evidence="3 4" key="1">
    <citation type="journal article" date="2016" name="Genome Biol. Evol.">
        <title>Gene Family Evolution Reflects Adaptation to Soil Environmental Stressors in the Genome of the Collembolan Orchesella cincta.</title>
        <authorList>
            <person name="Faddeeva-Vakhrusheva A."/>
            <person name="Derks M.F."/>
            <person name="Anvar S.Y."/>
            <person name="Agamennone V."/>
            <person name="Suring W."/>
            <person name="Smit S."/>
            <person name="van Straalen N.M."/>
            <person name="Roelofs D."/>
        </authorList>
    </citation>
    <scope>NUCLEOTIDE SEQUENCE [LARGE SCALE GENOMIC DNA]</scope>
    <source>
        <tissue evidence="3">Mixed pool</tissue>
    </source>
</reference>
<evidence type="ECO:0000313" key="3">
    <source>
        <dbReference type="EMBL" id="ODM96706.1"/>
    </source>
</evidence>
<keyword evidence="2" id="KW-0732">Signal</keyword>
<keyword evidence="1" id="KW-0812">Transmembrane</keyword>
<evidence type="ECO:0000256" key="2">
    <source>
        <dbReference type="SAM" id="SignalP"/>
    </source>
</evidence>
<evidence type="ECO:0000256" key="1">
    <source>
        <dbReference type="SAM" id="Phobius"/>
    </source>
</evidence>
<feature type="transmembrane region" description="Helical" evidence="1">
    <location>
        <begin position="98"/>
        <end position="120"/>
    </location>
</feature>
<protein>
    <submittedName>
        <fullName evidence="3">Uncharacterized protein</fullName>
    </submittedName>
</protein>
<comment type="caution">
    <text evidence="3">The sequence shown here is derived from an EMBL/GenBank/DDBJ whole genome shotgun (WGS) entry which is preliminary data.</text>
</comment>
<keyword evidence="1" id="KW-1133">Transmembrane helix</keyword>
<organism evidence="3 4">
    <name type="scientific">Orchesella cincta</name>
    <name type="common">Springtail</name>
    <name type="synonym">Podura cincta</name>
    <dbReference type="NCBI Taxonomy" id="48709"/>
    <lineage>
        <taxon>Eukaryota</taxon>
        <taxon>Metazoa</taxon>
        <taxon>Ecdysozoa</taxon>
        <taxon>Arthropoda</taxon>
        <taxon>Hexapoda</taxon>
        <taxon>Collembola</taxon>
        <taxon>Entomobryomorpha</taxon>
        <taxon>Entomobryoidea</taxon>
        <taxon>Orchesellidae</taxon>
        <taxon>Orchesellinae</taxon>
        <taxon>Orchesella</taxon>
    </lineage>
</organism>
<sequence>MLWTQLLCSLAIVTKTAFFSEKQVDEWSFVIFSAYIFFGVVIGSYTILWGIQTFLKHDTVETTILKWVTTLCTTASILVFMLIFNYNKIVLQHSEVDFDFKIASFFLYNGHLFFGVVLYVDHPFQPVNEFLDVPGYKLIALLWIHFIKLGRVNLAL</sequence>
<feature type="transmembrane region" description="Helical" evidence="1">
    <location>
        <begin position="63"/>
        <end position="86"/>
    </location>
</feature>
<dbReference type="AlphaFoldDB" id="A0A1D2MUM2"/>
<keyword evidence="4" id="KW-1185">Reference proteome</keyword>
<proteinExistence type="predicted"/>
<accession>A0A1D2MUM2</accession>
<keyword evidence="1" id="KW-0472">Membrane</keyword>
<name>A0A1D2MUM2_ORCCI</name>